<dbReference type="Proteomes" id="UP000276603">
    <property type="component" value="Unassembled WGS sequence"/>
</dbReference>
<dbReference type="EMBL" id="RBCJ01000003">
    <property type="protein sequence ID" value="RKN79788.1"/>
    <property type="molecule type" value="Genomic_DNA"/>
</dbReference>
<name>A0A3B0C5A6_9FLAO</name>
<reference evidence="2 3" key="1">
    <citation type="submission" date="2018-10" db="EMBL/GenBank/DDBJ databases">
        <title>Ulvibacterium marinum gen. nov., sp. nov., a novel marine bacterium of the family Flavobacteriaceae, isolated from a culture of the green alga Ulva prolifera.</title>
        <authorList>
            <person name="Zhang Z."/>
        </authorList>
    </citation>
    <scope>NUCLEOTIDE SEQUENCE [LARGE SCALE GENOMIC DNA]</scope>
    <source>
        <strain evidence="2 3">CCMM003</strain>
    </source>
</reference>
<evidence type="ECO:0000256" key="1">
    <source>
        <dbReference type="SAM" id="SignalP"/>
    </source>
</evidence>
<keyword evidence="1" id="KW-0732">Signal</keyword>
<gene>
    <name evidence="2" type="ORF">D7Z94_16030</name>
</gene>
<dbReference type="AlphaFoldDB" id="A0A3B0C5A6"/>
<feature type="chain" id="PRO_5017258265" evidence="1">
    <location>
        <begin position="20"/>
        <end position="380"/>
    </location>
</feature>
<organism evidence="2 3">
    <name type="scientific">Ulvibacterium marinum</name>
    <dbReference type="NCBI Taxonomy" id="2419782"/>
    <lineage>
        <taxon>Bacteria</taxon>
        <taxon>Pseudomonadati</taxon>
        <taxon>Bacteroidota</taxon>
        <taxon>Flavobacteriia</taxon>
        <taxon>Flavobacteriales</taxon>
        <taxon>Flavobacteriaceae</taxon>
        <taxon>Ulvibacterium</taxon>
    </lineage>
</organism>
<proteinExistence type="predicted"/>
<keyword evidence="3" id="KW-1185">Reference proteome</keyword>
<evidence type="ECO:0000313" key="2">
    <source>
        <dbReference type="EMBL" id="RKN79788.1"/>
    </source>
</evidence>
<evidence type="ECO:0000313" key="3">
    <source>
        <dbReference type="Proteomes" id="UP000276603"/>
    </source>
</evidence>
<comment type="caution">
    <text evidence="2">The sequence shown here is derived from an EMBL/GenBank/DDBJ whole genome shotgun (WGS) entry which is preliminary data.</text>
</comment>
<accession>A0A3B0C5A6</accession>
<feature type="signal peptide" evidence="1">
    <location>
        <begin position="1"/>
        <end position="19"/>
    </location>
</feature>
<dbReference type="RefSeq" id="WP_120712596.1">
    <property type="nucleotide sequence ID" value="NZ_RBCJ01000003.1"/>
</dbReference>
<dbReference type="OrthoDB" id="623250at2"/>
<protein>
    <submittedName>
        <fullName evidence="2">Uncharacterized protein</fullName>
    </submittedName>
</protein>
<sequence length="380" mass="42795">MRVANVFVFLLLCTGIGYSQGTVPNAELQNLAPPSSPAFVLMDITPSNIIIPENVQAFSIQTINAFTGNSEAANGNYAVEVQPYWYVKRENMNFFKYNNLTSSKSQVSTVDDYDGMNIFGDIWKKASFSLALMDGTFEVFEETQSFISVGARTRLLSLRTKKQIDGFKEQYKRYLQLMRSQQVLDILANSSLSSAEKNEKVTTLQEFIAIRNDFEEVVQSKPFFALDVALAYSHFLGDKSSGFEDTMGRFGIWASGDLALYTPTIGKNSYVHFYGIFRYLRDGINLEENGTELFSVDKLDFGGKIELEFDRLSFAYEFIKRDSDMDEGSRSIGSIRYRINDSFAIHGGFGENFRSEGTTIALFGIQWGLENNSSVRLSPN</sequence>